<dbReference type="OrthoDB" id="9803667at2"/>
<keyword evidence="6 15" id="KW-0808">Transferase</keyword>
<dbReference type="InterPro" id="IPR015864">
    <property type="entry name" value="FAD_synthase"/>
</dbReference>
<dbReference type="NCBIfam" id="NF004160">
    <property type="entry name" value="PRK05627.1-3"/>
    <property type="match status" value="1"/>
</dbReference>
<dbReference type="InterPro" id="IPR015865">
    <property type="entry name" value="Riboflavin_kinase_bac/euk"/>
</dbReference>
<dbReference type="InterPro" id="IPR014729">
    <property type="entry name" value="Rossmann-like_a/b/a_fold"/>
</dbReference>
<comment type="similarity">
    <text evidence="15">Belongs to the ribF family.</text>
</comment>
<dbReference type="InterPro" id="IPR023468">
    <property type="entry name" value="Riboflavin_kinase"/>
</dbReference>
<dbReference type="eggNOG" id="COG0196">
    <property type="taxonomic scope" value="Bacteria"/>
</dbReference>
<dbReference type="GO" id="GO:0005524">
    <property type="term" value="F:ATP binding"/>
    <property type="evidence" value="ECO:0007669"/>
    <property type="project" value="UniProtKB-UniRule"/>
</dbReference>
<comment type="catalytic activity">
    <reaction evidence="14 15">
        <text>FMN + ATP + H(+) = FAD + diphosphate</text>
        <dbReference type="Rhea" id="RHEA:17237"/>
        <dbReference type="ChEBI" id="CHEBI:15378"/>
        <dbReference type="ChEBI" id="CHEBI:30616"/>
        <dbReference type="ChEBI" id="CHEBI:33019"/>
        <dbReference type="ChEBI" id="CHEBI:57692"/>
        <dbReference type="ChEBI" id="CHEBI:58210"/>
        <dbReference type="EC" id="2.7.7.2"/>
    </reaction>
</comment>
<evidence type="ECO:0000256" key="2">
    <source>
        <dbReference type="ARBA" id="ARBA00004726"/>
    </source>
</evidence>
<dbReference type="Pfam" id="PF06574">
    <property type="entry name" value="FAD_syn"/>
    <property type="match status" value="1"/>
</dbReference>
<dbReference type="SUPFAM" id="SSF52374">
    <property type="entry name" value="Nucleotidylyl transferase"/>
    <property type="match status" value="1"/>
</dbReference>
<dbReference type="PANTHER" id="PTHR22749">
    <property type="entry name" value="RIBOFLAVIN KINASE/FMN ADENYLYLTRANSFERASE"/>
    <property type="match status" value="1"/>
</dbReference>
<dbReference type="GO" id="GO:0008531">
    <property type="term" value="F:riboflavin kinase activity"/>
    <property type="evidence" value="ECO:0007669"/>
    <property type="project" value="UniProtKB-UniRule"/>
</dbReference>
<protein>
    <recommendedName>
        <fullName evidence="15">Riboflavin biosynthesis protein</fullName>
    </recommendedName>
    <domain>
        <recommendedName>
            <fullName evidence="15">Riboflavin kinase</fullName>
            <ecNumber evidence="15">2.7.1.26</ecNumber>
        </recommendedName>
        <alternativeName>
            <fullName evidence="15">Flavokinase</fullName>
        </alternativeName>
    </domain>
    <domain>
        <recommendedName>
            <fullName evidence="15">FMN adenylyltransferase</fullName>
            <ecNumber evidence="15">2.7.7.2</ecNumber>
        </recommendedName>
        <alternativeName>
            <fullName evidence="15">FAD pyrophosphorylase</fullName>
        </alternativeName>
        <alternativeName>
            <fullName evidence="15">FAD synthase</fullName>
        </alternativeName>
    </domain>
</protein>
<dbReference type="RefSeq" id="WP_035015563.1">
    <property type="nucleotide sequence ID" value="NZ_ARZY01000031.1"/>
</dbReference>
<accession>W7QJ83</accession>
<evidence type="ECO:0000256" key="11">
    <source>
        <dbReference type="ARBA" id="ARBA00022840"/>
    </source>
</evidence>
<evidence type="ECO:0000256" key="5">
    <source>
        <dbReference type="ARBA" id="ARBA00022643"/>
    </source>
</evidence>
<feature type="domain" description="Riboflavin kinase" evidence="16">
    <location>
        <begin position="182"/>
        <end position="305"/>
    </location>
</feature>
<dbReference type="PATRIC" id="fig|1328313.3.peg.2967"/>
<dbReference type="GO" id="GO:0009398">
    <property type="term" value="P:FMN biosynthetic process"/>
    <property type="evidence" value="ECO:0007669"/>
    <property type="project" value="UniProtKB-UniRule"/>
</dbReference>
<sequence length="310" mass="34844">MELIRGIHNIKPQHKGCVLTIGNFDGVHLGHMSVLAQLKASSVQHQLPSVVMTFEPQPVEVFNPAAAPARLIRWRDKYQLLQPHVDRLLCVRFNRAFANLPADEFVSELLVNKLGVKHLVIGDDFKFGYKRQGDFHLLQVLGERYNFSVEDTQSCILGSERVSSTAIRQRVANSDFTGAEKLLGRPYSVWGTVVHGAKNGRTIGFPTANILMHRKVSPVSGVFAVQVKLDGVLYDAVANVGYRPTLNGTRNQLEVHIFDFNGDLYQKRLQVIFKHKIRAEQKFQSLAALQQQIALDCESAKQFFALERAE</sequence>
<dbReference type="GO" id="GO:0006747">
    <property type="term" value="P:FAD biosynthetic process"/>
    <property type="evidence" value="ECO:0007669"/>
    <property type="project" value="UniProtKB-UniRule"/>
</dbReference>
<evidence type="ECO:0000256" key="4">
    <source>
        <dbReference type="ARBA" id="ARBA00022630"/>
    </source>
</evidence>
<dbReference type="Gene3D" id="3.40.50.620">
    <property type="entry name" value="HUPs"/>
    <property type="match status" value="1"/>
</dbReference>
<organism evidence="17 18">
    <name type="scientific">Catenovulum agarivorans DS-2</name>
    <dbReference type="NCBI Taxonomy" id="1328313"/>
    <lineage>
        <taxon>Bacteria</taxon>
        <taxon>Pseudomonadati</taxon>
        <taxon>Pseudomonadota</taxon>
        <taxon>Gammaproteobacteria</taxon>
        <taxon>Alteromonadales</taxon>
        <taxon>Alteromonadaceae</taxon>
        <taxon>Catenovulum</taxon>
    </lineage>
</organism>
<dbReference type="EMBL" id="ARZY01000031">
    <property type="protein sequence ID" value="EWH09002.1"/>
    <property type="molecule type" value="Genomic_DNA"/>
</dbReference>
<evidence type="ECO:0000256" key="8">
    <source>
        <dbReference type="ARBA" id="ARBA00022741"/>
    </source>
</evidence>
<dbReference type="NCBIfam" id="NF004163">
    <property type="entry name" value="PRK05627.1-6"/>
    <property type="match status" value="1"/>
</dbReference>
<dbReference type="SMART" id="SM00904">
    <property type="entry name" value="Flavokinase"/>
    <property type="match status" value="1"/>
</dbReference>
<keyword evidence="11 15" id="KW-0067">ATP-binding</keyword>
<dbReference type="Proteomes" id="UP000019276">
    <property type="component" value="Unassembled WGS sequence"/>
</dbReference>
<dbReference type="GO" id="GO:0003919">
    <property type="term" value="F:FMN adenylyltransferase activity"/>
    <property type="evidence" value="ECO:0007669"/>
    <property type="project" value="UniProtKB-UniRule"/>
</dbReference>
<dbReference type="GO" id="GO:0009231">
    <property type="term" value="P:riboflavin biosynthetic process"/>
    <property type="evidence" value="ECO:0007669"/>
    <property type="project" value="InterPro"/>
</dbReference>
<dbReference type="FunFam" id="2.40.30.30:FF:000003">
    <property type="entry name" value="Riboflavin biosynthesis protein"/>
    <property type="match status" value="1"/>
</dbReference>
<dbReference type="AlphaFoldDB" id="W7QJ83"/>
<evidence type="ECO:0000256" key="7">
    <source>
        <dbReference type="ARBA" id="ARBA00022695"/>
    </source>
</evidence>
<dbReference type="FunFam" id="3.40.50.620:FF:000021">
    <property type="entry name" value="Riboflavin biosynthesis protein"/>
    <property type="match status" value="1"/>
</dbReference>
<evidence type="ECO:0000256" key="14">
    <source>
        <dbReference type="ARBA" id="ARBA00049494"/>
    </source>
</evidence>
<dbReference type="SUPFAM" id="SSF82114">
    <property type="entry name" value="Riboflavin kinase-like"/>
    <property type="match status" value="1"/>
</dbReference>
<comment type="function">
    <text evidence="1">Catalyzes the phosphorylation of riboflavin to FMN followed by the adenylation of FMN to FAD.</text>
</comment>
<evidence type="ECO:0000313" key="17">
    <source>
        <dbReference type="EMBL" id="EWH09002.1"/>
    </source>
</evidence>
<keyword evidence="5 15" id="KW-0288">FMN</keyword>
<evidence type="ECO:0000256" key="15">
    <source>
        <dbReference type="PIRNR" id="PIRNR004491"/>
    </source>
</evidence>
<reference evidence="17 18" key="1">
    <citation type="journal article" date="2014" name="Genome Announc.">
        <title>Draft Genome Sequence of the Agar-Degrading Bacterium Catenovulum sp. Strain DS-2, Isolated from Intestines of Haliotis diversicolor.</title>
        <authorList>
            <person name="Shan D."/>
            <person name="Li X."/>
            <person name="Gu Z."/>
            <person name="Wei G."/>
            <person name="Gao Z."/>
            <person name="Shao Z."/>
        </authorList>
    </citation>
    <scope>NUCLEOTIDE SEQUENCE [LARGE SCALE GENOMIC DNA]</scope>
    <source>
        <strain evidence="17 18">DS-2</strain>
    </source>
</reference>
<dbReference type="STRING" id="1328313.DS2_14549"/>
<dbReference type="Gene3D" id="2.40.30.30">
    <property type="entry name" value="Riboflavin kinase-like"/>
    <property type="match status" value="1"/>
</dbReference>
<keyword evidence="12" id="KW-0511">Multifunctional enzyme</keyword>
<evidence type="ECO:0000313" key="18">
    <source>
        <dbReference type="Proteomes" id="UP000019276"/>
    </source>
</evidence>
<dbReference type="EC" id="2.7.1.26" evidence="15"/>
<keyword evidence="10 15" id="KW-0274">FAD</keyword>
<dbReference type="EC" id="2.7.7.2" evidence="15"/>
<evidence type="ECO:0000256" key="12">
    <source>
        <dbReference type="ARBA" id="ARBA00023268"/>
    </source>
</evidence>
<keyword evidence="18" id="KW-1185">Reference proteome</keyword>
<comment type="pathway">
    <text evidence="2 15">Cofactor biosynthesis; FAD biosynthesis; FAD from FMN: step 1/1.</text>
</comment>
<keyword evidence="8 15" id="KW-0547">Nucleotide-binding</keyword>
<name>W7QJ83_9ALTE</name>
<proteinExistence type="inferred from homology"/>
<dbReference type="NCBIfam" id="NF004159">
    <property type="entry name" value="PRK05627.1-2"/>
    <property type="match status" value="1"/>
</dbReference>
<dbReference type="InterPro" id="IPR023465">
    <property type="entry name" value="Riboflavin_kinase_dom_sf"/>
</dbReference>
<evidence type="ECO:0000256" key="1">
    <source>
        <dbReference type="ARBA" id="ARBA00002121"/>
    </source>
</evidence>
<keyword evidence="4 15" id="KW-0285">Flavoprotein</keyword>
<dbReference type="PANTHER" id="PTHR22749:SF6">
    <property type="entry name" value="RIBOFLAVIN KINASE"/>
    <property type="match status" value="1"/>
</dbReference>
<dbReference type="NCBIfam" id="TIGR00083">
    <property type="entry name" value="ribF"/>
    <property type="match status" value="1"/>
</dbReference>
<evidence type="ECO:0000256" key="6">
    <source>
        <dbReference type="ARBA" id="ARBA00022679"/>
    </source>
</evidence>
<comment type="catalytic activity">
    <reaction evidence="13 15">
        <text>riboflavin + ATP = FMN + ADP + H(+)</text>
        <dbReference type="Rhea" id="RHEA:14357"/>
        <dbReference type="ChEBI" id="CHEBI:15378"/>
        <dbReference type="ChEBI" id="CHEBI:30616"/>
        <dbReference type="ChEBI" id="CHEBI:57986"/>
        <dbReference type="ChEBI" id="CHEBI:58210"/>
        <dbReference type="ChEBI" id="CHEBI:456216"/>
        <dbReference type="EC" id="2.7.1.26"/>
    </reaction>
</comment>
<dbReference type="PIRSF" id="PIRSF004491">
    <property type="entry name" value="FAD_Synth"/>
    <property type="match status" value="1"/>
</dbReference>
<comment type="caution">
    <text evidence="17">The sequence shown here is derived from an EMBL/GenBank/DDBJ whole genome shotgun (WGS) entry which is preliminary data.</text>
</comment>
<dbReference type="UniPathway" id="UPA00276">
    <property type="reaction ID" value="UER00406"/>
</dbReference>
<comment type="pathway">
    <text evidence="3 15">Cofactor biosynthesis; FMN biosynthesis; FMN from riboflavin (ATP route): step 1/1.</text>
</comment>
<evidence type="ECO:0000256" key="3">
    <source>
        <dbReference type="ARBA" id="ARBA00005201"/>
    </source>
</evidence>
<dbReference type="Pfam" id="PF01687">
    <property type="entry name" value="Flavokinase"/>
    <property type="match status" value="1"/>
</dbReference>
<dbReference type="UniPathway" id="UPA00277">
    <property type="reaction ID" value="UER00407"/>
</dbReference>
<evidence type="ECO:0000256" key="13">
    <source>
        <dbReference type="ARBA" id="ARBA00047880"/>
    </source>
</evidence>
<evidence type="ECO:0000256" key="10">
    <source>
        <dbReference type="ARBA" id="ARBA00022827"/>
    </source>
</evidence>
<keyword evidence="9 15" id="KW-0418">Kinase</keyword>
<dbReference type="InterPro" id="IPR002606">
    <property type="entry name" value="Riboflavin_kinase_bac"/>
</dbReference>
<gene>
    <name evidence="17" type="ORF">DS2_14549</name>
</gene>
<keyword evidence="7 15" id="KW-0548">Nucleotidyltransferase</keyword>
<dbReference type="NCBIfam" id="NF004162">
    <property type="entry name" value="PRK05627.1-5"/>
    <property type="match status" value="1"/>
</dbReference>
<evidence type="ECO:0000256" key="9">
    <source>
        <dbReference type="ARBA" id="ARBA00022777"/>
    </source>
</evidence>
<dbReference type="CDD" id="cd02064">
    <property type="entry name" value="FAD_synthetase_N"/>
    <property type="match status" value="1"/>
</dbReference>
<evidence type="ECO:0000259" key="16">
    <source>
        <dbReference type="SMART" id="SM00904"/>
    </source>
</evidence>